<proteinExistence type="predicted"/>
<feature type="transmembrane region" description="Helical" evidence="1">
    <location>
        <begin position="146"/>
        <end position="168"/>
    </location>
</feature>
<reference evidence="2" key="1">
    <citation type="submission" date="2022-01" db="EMBL/GenBank/DDBJ databases">
        <title>Genome Sequence Resource for Two Populations of Ditylenchus destructor, the Migratory Endoparasitic Phytonematode.</title>
        <authorList>
            <person name="Zhang H."/>
            <person name="Lin R."/>
            <person name="Xie B."/>
        </authorList>
    </citation>
    <scope>NUCLEOTIDE SEQUENCE</scope>
    <source>
        <strain evidence="2">BazhouSP</strain>
    </source>
</reference>
<feature type="transmembrane region" description="Helical" evidence="1">
    <location>
        <begin position="313"/>
        <end position="335"/>
    </location>
</feature>
<feature type="transmembrane region" description="Helical" evidence="1">
    <location>
        <begin position="238"/>
        <end position="257"/>
    </location>
</feature>
<feature type="transmembrane region" description="Helical" evidence="1">
    <location>
        <begin position="269"/>
        <end position="292"/>
    </location>
</feature>
<feature type="transmembrane region" description="Helical" evidence="1">
    <location>
        <begin position="209"/>
        <end position="226"/>
    </location>
</feature>
<keyword evidence="1" id="KW-0472">Membrane</keyword>
<organism evidence="2 3">
    <name type="scientific">Ditylenchus destructor</name>
    <dbReference type="NCBI Taxonomy" id="166010"/>
    <lineage>
        <taxon>Eukaryota</taxon>
        <taxon>Metazoa</taxon>
        <taxon>Ecdysozoa</taxon>
        <taxon>Nematoda</taxon>
        <taxon>Chromadorea</taxon>
        <taxon>Rhabditida</taxon>
        <taxon>Tylenchina</taxon>
        <taxon>Tylenchomorpha</taxon>
        <taxon>Sphaerularioidea</taxon>
        <taxon>Anguinidae</taxon>
        <taxon>Anguininae</taxon>
        <taxon>Ditylenchus</taxon>
    </lineage>
</organism>
<name>A0AAD4N8D9_9BILA</name>
<dbReference type="AlphaFoldDB" id="A0AAD4N8D9"/>
<protein>
    <recommendedName>
        <fullName evidence="4">G-protein coupled receptors family 1 profile domain-containing protein</fullName>
    </recommendedName>
</protein>
<dbReference type="Proteomes" id="UP001201812">
    <property type="component" value="Unassembled WGS sequence"/>
</dbReference>
<evidence type="ECO:0000313" key="3">
    <source>
        <dbReference type="Proteomes" id="UP001201812"/>
    </source>
</evidence>
<evidence type="ECO:0008006" key="4">
    <source>
        <dbReference type="Google" id="ProtNLM"/>
    </source>
</evidence>
<keyword evidence="1" id="KW-0812">Transmembrane</keyword>
<keyword evidence="3" id="KW-1185">Reference proteome</keyword>
<gene>
    <name evidence="2" type="ORF">DdX_05962</name>
</gene>
<sequence>MLDLLTAVVANTQPSWTAQEGWTGAGLSALFLSSISCATKLQYRLQFRMSNDTTPIDIGPGYGPSRMDNQGIADLIFQRHNRTIKYVDDGNLLILAEMVQWEDIQPRLMSNFGWILIFLFSILLNFVLLIISLSKGRKTYNKKVKCLTANLAFCNIILSLGNFIYSFLIDIYYDVDSFDTLIRLNEGIEFAPMWPFAKQIIHNEMVENFALAQAFILFMMGIDRYMSLFAGYSPSVRNPFWFCVLSIVPYFFALLVFDYRILLTKLSSAVVHLIRFAALLIPLMLSSVFTACSVARLIQKKSLGIKNGRDDSFSFSVTLMLILLVQIFEKFGLLLELLKSNFMFEIVIGDEEYDTAFRNMLQSYYEVSHLLFLISPLYSALAIQLFVHFYRNRIILTIRRLCCIFGCHYHPKLDYTSETMRSIIAEQTRSRQLRTCYIGR</sequence>
<evidence type="ECO:0000313" key="2">
    <source>
        <dbReference type="EMBL" id="KAI1718851.1"/>
    </source>
</evidence>
<dbReference type="SUPFAM" id="SSF81321">
    <property type="entry name" value="Family A G protein-coupled receptor-like"/>
    <property type="match status" value="1"/>
</dbReference>
<keyword evidence="1" id="KW-1133">Transmembrane helix</keyword>
<evidence type="ECO:0000256" key="1">
    <source>
        <dbReference type="SAM" id="Phobius"/>
    </source>
</evidence>
<dbReference type="EMBL" id="JAKKPZ010000007">
    <property type="protein sequence ID" value="KAI1718851.1"/>
    <property type="molecule type" value="Genomic_DNA"/>
</dbReference>
<feature type="transmembrane region" description="Helical" evidence="1">
    <location>
        <begin position="370"/>
        <end position="390"/>
    </location>
</feature>
<feature type="transmembrane region" description="Helical" evidence="1">
    <location>
        <begin position="112"/>
        <end position="134"/>
    </location>
</feature>
<accession>A0AAD4N8D9</accession>
<comment type="caution">
    <text evidence="2">The sequence shown here is derived from an EMBL/GenBank/DDBJ whole genome shotgun (WGS) entry which is preliminary data.</text>
</comment>